<protein>
    <submittedName>
        <fullName evidence="3">Uncharacterized protein</fullName>
    </submittedName>
</protein>
<proteinExistence type="predicted"/>
<feature type="transmembrane region" description="Helical" evidence="1">
    <location>
        <begin position="102"/>
        <end position="122"/>
    </location>
</feature>
<dbReference type="Proteomes" id="UP000092993">
    <property type="component" value="Unassembled WGS sequence"/>
</dbReference>
<keyword evidence="1" id="KW-1133">Transmembrane helix</keyword>
<dbReference type="OrthoDB" id="2802652at2759"/>
<evidence type="ECO:0000313" key="4">
    <source>
        <dbReference type="Proteomes" id="UP000092993"/>
    </source>
</evidence>
<comment type="caution">
    <text evidence="3">The sequence shown here is derived from an EMBL/GenBank/DDBJ whole genome shotgun (WGS) entry which is preliminary data.</text>
</comment>
<dbReference type="OMA" id="WSITISC"/>
<feature type="transmembrane region" description="Helical" evidence="1">
    <location>
        <begin position="274"/>
        <end position="292"/>
    </location>
</feature>
<organism evidence="3 4">
    <name type="scientific">Grifola frondosa</name>
    <name type="common">Maitake</name>
    <name type="synonym">Polyporus frondosus</name>
    <dbReference type="NCBI Taxonomy" id="5627"/>
    <lineage>
        <taxon>Eukaryota</taxon>
        <taxon>Fungi</taxon>
        <taxon>Dikarya</taxon>
        <taxon>Basidiomycota</taxon>
        <taxon>Agaricomycotina</taxon>
        <taxon>Agaricomycetes</taxon>
        <taxon>Polyporales</taxon>
        <taxon>Grifolaceae</taxon>
        <taxon>Grifola</taxon>
    </lineage>
</organism>
<evidence type="ECO:0000256" key="1">
    <source>
        <dbReference type="SAM" id="Phobius"/>
    </source>
</evidence>
<evidence type="ECO:0000256" key="2">
    <source>
        <dbReference type="SAM" id="SignalP"/>
    </source>
</evidence>
<keyword evidence="1" id="KW-0812">Transmembrane</keyword>
<feature type="transmembrane region" description="Helical" evidence="1">
    <location>
        <begin position="168"/>
        <end position="188"/>
    </location>
</feature>
<gene>
    <name evidence="3" type="ORF">A0H81_14033</name>
</gene>
<keyword evidence="2" id="KW-0732">Signal</keyword>
<accession>A0A1C7LN46</accession>
<keyword evidence="4" id="KW-1185">Reference proteome</keyword>
<evidence type="ECO:0000313" key="3">
    <source>
        <dbReference type="EMBL" id="OBZ65998.1"/>
    </source>
</evidence>
<feature type="transmembrane region" description="Helical" evidence="1">
    <location>
        <begin position="134"/>
        <end position="156"/>
    </location>
</feature>
<feature type="signal peptide" evidence="2">
    <location>
        <begin position="1"/>
        <end position="19"/>
    </location>
</feature>
<sequence length="349" mass="39007">MWSITISCYYLLRWTLAQGQLFCCPLLVPEFGPRALIKDAVLAVRHNDGISTKASITYGGPASIVVLDQIAGGIFLWEWATTLYFDWRLLSSGTAERRWPTILYIFSRLAALVTVFLQFLGLNLVLESPFNCDALSLAIVMFAYLSMLLSSALIALRIIAIWNRKIPVVLFASVAFLANFACLLYGIILNNGSVLKPAATVCMDMDAVRDKLNIIVAFVTDVLMLIVMMIGIWRMRGSGSLWRVVYYQGIIWLLFAVLCYSSLIILILLHLDEALYSLFPVPLAVAMTICATRMHRGLYEYANPNKTEVPTNGAHTTLQFCRGSLATRDMESRMSLANAPNTDVRYSEE</sequence>
<feature type="transmembrane region" description="Helical" evidence="1">
    <location>
        <begin position="245"/>
        <end position="268"/>
    </location>
</feature>
<dbReference type="EMBL" id="LUGG01000035">
    <property type="protein sequence ID" value="OBZ65998.1"/>
    <property type="molecule type" value="Genomic_DNA"/>
</dbReference>
<dbReference type="AlphaFoldDB" id="A0A1C7LN46"/>
<feature type="transmembrane region" description="Helical" evidence="1">
    <location>
        <begin position="214"/>
        <end position="233"/>
    </location>
</feature>
<keyword evidence="1" id="KW-0472">Membrane</keyword>
<reference evidence="3 4" key="1">
    <citation type="submission" date="2016-03" db="EMBL/GenBank/DDBJ databases">
        <title>Whole genome sequencing of Grifola frondosa 9006-11.</title>
        <authorList>
            <person name="Min B."/>
            <person name="Park H."/>
            <person name="Kim J.-G."/>
            <person name="Cho H."/>
            <person name="Oh Y.-L."/>
            <person name="Kong W.-S."/>
            <person name="Choi I.-G."/>
        </authorList>
    </citation>
    <scope>NUCLEOTIDE SEQUENCE [LARGE SCALE GENOMIC DNA]</scope>
    <source>
        <strain evidence="3 4">9006-11</strain>
    </source>
</reference>
<feature type="chain" id="PRO_5008888687" evidence="2">
    <location>
        <begin position="20"/>
        <end position="349"/>
    </location>
</feature>
<name>A0A1C7LN46_GRIFR</name>